<feature type="transmembrane region" description="Helical" evidence="2">
    <location>
        <begin position="448"/>
        <end position="474"/>
    </location>
</feature>
<dbReference type="eggNOG" id="COG5412">
    <property type="taxonomic scope" value="Bacteria"/>
</dbReference>
<gene>
    <name evidence="4" type="ordered locus">Apre_0849</name>
</gene>
<evidence type="ECO:0000256" key="1">
    <source>
        <dbReference type="ARBA" id="ARBA00022612"/>
    </source>
</evidence>
<dbReference type="AlphaFoldDB" id="C7RHB6"/>
<dbReference type="Pfam" id="PF10145">
    <property type="entry name" value="PhageMin_Tail"/>
    <property type="match status" value="1"/>
</dbReference>
<feature type="transmembrane region" description="Helical" evidence="2">
    <location>
        <begin position="417"/>
        <end position="442"/>
    </location>
</feature>
<accession>C7RHB6</accession>
<reference evidence="4 5" key="1">
    <citation type="journal article" date="2009" name="Stand. Genomic Sci.">
        <title>Complete genome sequence of Anaerococcus prevotii type strain (PC1).</title>
        <authorList>
            <person name="Labutti K."/>
            <person name="Pukall R."/>
            <person name="Steenblock K."/>
            <person name="Glavina Del Rio T."/>
            <person name="Tice H."/>
            <person name="Copeland A."/>
            <person name="Cheng J.F."/>
            <person name="Lucas S."/>
            <person name="Chen F."/>
            <person name="Nolan M."/>
            <person name="Bruce D."/>
            <person name="Goodwin L."/>
            <person name="Pitluck S."/>
            <person name="Ivanova N."/>
            <person name="Mavromatis K."/>
            <person name="Ovchinnikova G."/>
            <person name="Pati A."/>
            <person name="Chen A."/>
            <person name="Palaniappan K."/>
            <person name="Land M."/>
            <person name="Hauser L."/>
            <person name="Chang Y.J."/>
            <person name="Jeffries C.D."/>
            <person name="Chain P."/>
            <person name="Saunders E."/>
            <person name="Brettin T."/>
            <person name="Detter J.C."/>
            <person name="Han C."/>
            <person name="Goker M."/>
            <person name="Bristow J."/>
            <person name="Eisen J.A."/>
            <person name="Markowitz V."/>
            <person name="Hugenholtz P."/>
            <person name="Kyrpides N.C."/>
            <person name="Klenk H.P."/>
            <person name="Lapidus A."/>
        </authorList>
    </citation>
    <scope>NUCLEOTIDE SEQUENCE [LARGE SCALE GENOMIC DNA]</scope>
    <source>
        <strain evidence="5">ATCC 9321 / DSM 20548 / JCM 6508 / NCTC 11806 / PC1</strain>
    </source>
</reference>
<evidence type="ECO:0000313" key="4">
    <source>
        <dbReference type="EMBL" id="ACV28877.1"/>
    </source>
</evidence>
<dbReference type="RefSeq" id="WP_015777780.1">
    <property type="nucleotide sequence ID" value="NC_013171.1"/>
</dbReference>
<evidence type="ECO:0000256" key="2">
    <source>
        <dbReference type="SAM" id="Phobius"/>
    </source>
</evidence>
<dbReference type="STRING" id="525919.Apre_0849"/>
<proteinExistence type="predicted"/>
<organism evidence="4 5">
    <name type="scientific">Anaerococcus prevotii (strain ATCC 9321 / DSM 20548 / JCM 6508 / NCTC 11806 / PC1)</name>
    <name type="common">Peptostreptococcus prevotii</name>
    <name type="synonym">Peptococcus prevotii</name>
    <dbReference type="NCBI Taxonomy" id="525919"/>
    <lineage>
        <taxon>Bacteria</taxon>
        <taxon>Bacillati</taxon>
        <taxon>Bacillota</taxon>
        <taxon>Tissierellia</taxon>
        <taxon>Tissierellales</taxon>
        <taxon>Peptoniphilaceae</taxon>
        <taxon>Anaerococcus</taxon>
    </lineage>
</organism>
<dbReference type="Gene3D" id="1.20.120.20">
    <property type="entry name" value="Apolipoprotein"/>
    <property type="match status" value="1"/>
</dbReference>
<keyword evidence="1" id="KW-1188">Viral release from host cell</keyword>
<dbReference type="KEGG" id="apr:Apre_0849"/>
<dbReference type="NCBIfam" id="TIGR01760">
    <property type="entry name" value="tape_meas_TP901"/>
    <property type="match status" value="1"/>
</dbReference>
<dbReference type="HOGENOM" id="CLU_416653_0_0_9"/>
<dbReference type="InterPro" id="IPR010090">
    <property type="entry name" value="Phage_tape_meas"/>
</dbReference>
<sequence length="738" mass="77122">MGDQRELTWRLETDTGKAVSDIQEVDKQFDKVKESMEDVDKKSSIFDKIGGPMKSAGSAVSAFGGKVMNLGGGMMKTGAKVTAFTAPVSLALKEGVQGALELDTAIRQVTTLADEDILPVSKIQDEVRRISDASGIAQTEISNSMYEALSSSVGSSDVVGFVDQAVKLTKAGFTDMPTVIDATTTAMNAYGLSGQEAVGHIQDVFVKTQDLGKITVDELGKSIGRVIPFASAAGVSIDQLGAGYSILTAKGQNAQIATTNLSSLISELSTSGTKADKALRENLGGSFKELMENGQSMGDVLQSLQGVAEENGESLGDMFGNKMATSAANALMSDGAGAFNDTLNKMVNSGGAVDANYEKMIGPAEKLQRAQTKLKNSLIELGGALAPVIEKFSNGLSKITDKFNSLSDETKGKIAKIAGAIAVAGPIIAAVGAAFMVVGGVIKTIGLAIMLLASPIGLVAAGIAAVVAVGYLLYDNWELIKQKASEVWDGISTKISEVALSVATTIGEFVEGIKLKFDEFVMAVGEKFETAKAVIIEKFTAMKEWVGTIIDGIKLKIDTFAEGMATAISGAIETVKGMFEGLRSKAVGAIEGIKSAWNGLKNLLSKPINAVVNVVKSGVGKIKSLAGFATGLYRVPYDEFPAMLHKDEMVVNASGSEQLRAMGATEKGFSQTPTNTGMGDVSSGVINNTASTNNSSFSPHITVNYYGQGNAQSDGNVIADIVDERIMSLFNTANLQRG</sequence>
<evidence type="ECO:0000313" key="5">
    <source>
        <dbReference type="Proteomes" id="UP000002294"/>
    </source>
</evidence>
<dbReference type="eggNOG" id="COG5283">
    <property type="taxonomic scope" value="Bacteria"/>
</dbReference>
<keyword evidence="5" id="KW-1185">Reference proteome</keyword>
<protein>
    <submittedName>
        <fullName evidence="4">Phage tail tape measure protein, TP901 family</fullName>
    </submittedName>
</protein>
<dbReference type="EMBL" id="CP001708">
    <property type="protein sequence ID" value="ACV28877.1"/>
    <property type="molecule type" value="Genomic_DNA"/>
</dbReference>
<dbReference type="OrthoDB" id="28713at2"/>
<dbReference type="PANTHER" id="PTHR37813:SF1">
    <property type="entry name" value="FELS-2 PROPHAGE PROTEIN"/>
    <property type="match status" value="1"/>
</dbReference>
<evidence type="ECO:0000259" key="3">
    <source>
        <dbReference type="Pfam" id="PF10145"/>
    </source>
</evidence>
<keyword evidence="2" id="KW-1133">Transmembrane helix</keyword>
<dbReference type="PANTHER" id="PTHR37813">
    <property type="entry name" value="FELS-2 PROPHAGE PROTEIN"/>
    <property type="match status" value="1"/>
</dbReference>
<name>C7RHB6_ANAPD</name>
<keyword evidence="2" id="KW-0812">Transmembrane</keyword>
<feature type="domain" description="Phage tail tape measure protein" evidence="3">
    <location>
        <begin position="124"/>
        <end position="320"/>
    </location>
</feature>
<dbReference type="Proteomes" id="UP000002294">
    <property type="component" value="Chromosome"/>
</dbReference>
<keyword evidence="2" id="KW-0472">Membrane</keyword>